<gene>
    <name evidence="1" type="ORF">L0668_19160</name>
</gene>
<dbReference type="PANTHER" id="PTHR35175:SF2">
    <property type="entry name" value="DUF1289 DOMAIN-CONTAINING PROTEIN"/>
    <property type="match status" value="1"/>
</dbReference>
<evidence type="ECO:0000313" key="1">
    <source>
        <dbReference type="EMBL" id="MCF2950235.1"/>
    </source>
</evidence>
<protein>
    <submittedName>
        <fullName evidence="1">DUF1289 domain-containing protein</fullName>
    </submittedName>
</protein>
<organism evidence="1 2">
    <name type="scientific">Paraglaciecola algarum</name>
    <dbReference type="NCBI Taxonomy" id="3050085"/>
    <lineage>
        <taxon>Bacteria</taxon>
        <taxon>Pseudomonadati</taxon>
        <taxon>Pseudomonadota</taxon>
        <taxon>Gammaproteobacteria</taxon>
        <taxon>Alteromonadales</taxon>
        <taxon>Alteromonadaceae</taxon>
        <taxon>Paraglaciecola</taxon>
    </lineage>
</organism>
<evidence type="ECO:0000313" key="2">
    <source>
        <dbReference type="Proteomes" id="UP001521137"/>
    </source>
</evidence>
<dbReference type="Proteomes" id="UP001521137">
    <property type="component" value="Unassembled WGS sequence"/>
</dbReference>
<dbReference type="EMBL" id="JAKGAS010000016">
    <property type="protein sequence ID" value="MCF2950235.1"/>
    <property type="molecule type" value="Genomic_DNA"/>
</dbReference>
<accession>A0ABS9DD07</accession>
<name>A0ABS9DD07_9ALTE</name>
<sequence>MYIGNNVNIISPCVSNCVLDNDDICKGCFRSAAEITDWVSKSDEEKLNITIRCKKMMAEQ</sequence>
<dbReference type="PANTHER" id="PTHR35175">
    <property type="entry name" value="DUF1289 DOMAIN-CONTAINING PROTEIN"/>
    <property type="match status" value="1"/>
</dbReference>
<comment type="caution">
    <text evidence="1">The sequence shown here is derived from an EMBL/GenBank/DDBJ whole genome shotgun (WGS) entry which is preliminary data.</text>
</comment>
<proteinExistence type="predicted"/>
<dbReference type="InterPro" id="IPR010710">
    <property type="entry name" value="DUF1289"/>
</dbReference>
<dbReference type="Pfam" id="PF06945">
    <property type="entry name" value="DUF1289"/>
    <property type="match status" value="1"/>
</dbReference>
<dbReference type="RefSeq" id="WP_235314336.1">
    <property type="nucleotide sequence ID" value="NZ_JAKGAS010000016.1"/>
</dbReference>
<keyword evidence="2" id="KW-1185">Reference proteome</keyword>
<reference evidence="1 2" key="1">
    <citation type="submission" date="2022-01" db="EMBL/GenBank/DDBJ databases">
        <title>Paraglaciecola sp. G1-23.</title>
        <authorList>
            <person name="Jin M.S."/>
            <person name="Han D.M."/>
            <person name="Kim H.M."/>
            <person name="Jeon C.O."/>
        </authorList>
    </citation>
    <scope>NUCLEOTIDE SEQUENCE [LARGE SCALE GENOMIC DNA]</scope>
    <source>
        <strain evidence="1 2">G1-23</strain>
    </source>
</reference>